<evidence type="ECO:0000313" key="3">
    <source>
        <dbReference type="Proteomes" id="UP001055868"/>
    </source>
</evidence>
<feature type="region of interest" description="Disordered" evidence="1">
    <location>
        <begin position="237"/>
        <end position="262"/>
    </location>
</feature>
<feature type="compositionally biased region" description="Basic and acidic residues" evidence="1">
    <location>
        <begin position="249"/>
        <end position="262"/>
    </location>
</feature>
<feature type="region of interest" description="Disordered" evidence="1">
    <location>
        <begin position="1"/>
        <end position="27"/>
    </location>
</feature>
<dbReference type="RefSeq" id="WP_249480495.1">
    <property type="nucleotide sequence ID" value="NZ_CP097218.1"/>
</dbReference>
<sequence length="262" mass="26930">MANANGGSKASKSGKGGEDAQGPQAPDERVLGIVDHALRIQRPVADKYVDSLRRKHPEMSEEDLVGHVEKQFRRLLTVSGAGVGGAAALPGVGTVAAIALTSGEGAAFAEACAFLILSEARVRGVDMGDQASRKTVVLGVLGGEKGEELVAKALGRQGLQWGAVLNGVAPDFVISTVNNQIKRWIRRKIAARMGSVWAGRLIPFGIGAVIGGVGNRLVAGGVIKAAREIFSHADELGAGTDGTSAPNPKRVDASLDGDAKSA</sequence>
<dbReference type="EMBL" id="CP097218">
    <property type="protein sequence ID" value="UQN31081.1"/>
    <property type="molecule type" value="Genomic_DNA"/>
</dbReference>
<name>A0ABY4NAG0_9MICO</name>
<protein>
    <recommendedName>
        <fullName evidence="4">Di-and tripeptidase</fullName>
    </recommendedName>
</protein>
<evidence type="ECO:0008006" key="4">
    <source>
        <dbReference type="Google" id="ProtNLM"/>
    </source>
</evidence>
<evidence type="ECO:0000256" key="1">
    <source>
        <dbReference type="SAM" id="MobiDB-lite"/>
    </source>
</evidence>
<evidence type="ECO:0000313" key="2">
    <source>
        <dbReference type="EMBL" id="UQN31081.1"/>
    </source>
</evidence>
<reference evidence="2" key="1">
    <citation type="submission" date="2022-05" db="EMBL/GenBank/DDBJ databases">
        <title>Genomic analysis of Brachybacterium sp. CBA3104.</title>
        <authorList>
            <person name="Roh S.W."/>
            <person name="Kim Y.B."/>
            <person name="Kim Y."/>
        </authorList>
    </citation>
    <scope>NUCLEOTIDE SEQUENCE</scope>
    <source>
        <strain evidence="2">CBA3104</strain>
    </source>
</reference>
<keyword evidence="3" id="KW-1185">Reference proteome</keyword>
<proteinExistence type="predicted"/>
<feature type="compositionally biased region" description="Low complexity" evidence="1">
    <location>
        <begin position="1"/>
        <end position="13"/>
    </location>
</feature>
<gene>
    <name evidence="2" type="ORF">M4486_07305</name>
</gene>
<organism evidence="2 3">
    <name type="scientific">Brachybacterium kimchii</name>
    <dbReference type="NCBI Taxonomy" id="2942909"/>
    <lineage>
        <taxon>Bacteria</taxon>
        <taxon>Bacillati</taxon>
        <taxon>Actinomycetota</taxon>
        <taxon>Actinomycetes</taxon>
        <taxon>Micrococcales</taxon>
        <taxon>Dermabacteraceae</taxon>
        <taxon>Brachybacterium</taxon>
    </lineage>
</organism>
<accession>A0ABY4NAG0</accession>
<dbReference type="Proteomes" id="UP001055868">
    <property type="component" value="Chromosome"/>
</dbReference>